<dbReference type="Gene3D" id="3.40.50.1820">
    <property type="entry name" value="alpha/beta hydrolase"/>
    <property type="match status" value="1"/>
</dbReference>
<evidence type="ECO:0000259" key="1">
    <source>
        <dbReference type="Pfam" id="PF20408"/>
    </source>
</evidence>
<gene>
    <name evidence="2" type="ORF">K6Y31_01845</name>
</gene>
<evidence type="ECO:0000313" key="2">
    <source>
        <dbReference type="EMBL" id="MCE2593558.1"/>
    </source>
</evidence>
<dbReference type="EMBL" id="JAIMJA010000002">
    <property type="protein sequence ID" value="MCE2593558.1"/>
    <property type="molecule type" value="Genomic_DNA"/>
</dbReference>
<protein>
    <submittedName>
        <fullName evidence="2">Dienelactone hydrolase family protein</fullName>
    </submittedName>
</protein>
<dbReference type="InterPro" id="IPR046879">
    <property type="entry name" value="KANL3/Tex30_Abhydrolase"/>
</dbReference>
<dbReference type="PANTHER" id="PTHR13136:SF11">
    <property type="entry name" value="TESTIS-EXPRESSED PROTEIN 30"/>
    <property type="match status" value="1"/>
</dbReference>
<sequence>MNEYMIDGPTDASHTFIFAHGAGAGMAHPFMATMAEGIAAQGIKVVRFNFPYMQRMLAEERRLPPNKAPVLLAAFKEVLNDFTGERLVIGGKSMGGRIASHLLAEPEVSAGVCLGFPFHPVGKPERLKGEHLASLNKPCLLIQGDRDTMGSEAEVKDYDLSPSIQLHFLADGDHSFKPRKSAGYSYEQHMQQAITLVSEFILSCNLEGK</sequence>
<dbReference type="Proteomes" id="UP001201273">
    <property type="component" value="Unassembled WGS sequence"/>
</dbReference>
<dbReference type="InterPro" id="IPR026555">
    <property type="entry name" value="NSL3/Tex30"/>
</dbReference>
<dbReference type="Pfam" id="PF20408">
    <property type="entry name" value="Abhydrolase_11"/>
    <property type="match status" value="1"/>
</dbReference>
<comment type="caution">
    <text evidence="2">The sequence shown here is derived from an EMBL/GenBank/DDBJ whole genome shotgun (WGS) entry which is preliminary data.</text>
</comment>
<organism evidence="2 3">
    <name type="scientific">Motilimonas cestriensis</name>
    <dbReference type="NCBI Taxonomy" id="2742685"/>
    <lineage>
        <taxon>Bacteria</taxon>
        <taxon>Pseudomonadati</taxon>
        <taxon>Pseudomonadota</taxon>
        <taxon>Gammaproteobacteria</taxon>
        <taxon>Alteromonadales</taxon>
        <taxon>Alteromonadales genera incertae sedis</taxon>
        <taxon>Motilimonas</taxon>
    </lineage>
</organism>
<keyword evidence="2" id="KW-0378">Hydrolase</keyword>
<dbReference type="SUPFAM" id="SSF53474">
    <property type="entry name" value="alpha/beta-Hydrolases"/>
    <property type="match status" value="1"/>
</dbReference>
<dbReference type="RefSeq" id="WP_233051164.1">
    <property type="nucleotide sequence ID" value="NZ_JAIMJA010000002.1"/>
</dbReference>
<dbReference type="GO" id="GO:0016787">
    <property type="term" value="F:hydrolase activity"/>
    <property type="evidence" value="ECO:0007669"/>
    <property type="project" value="UniProtKB-KW"/>
</dbReference>
<reference evidence="2 3" key="1">
    <citation type="journal article" date="2022" name="Environ. Microbiol. Rep.">
        <title>Eco-phylogenetic analyses reveal divergent evolution of vitamin B12 metabolism in the marine bacterial family 'Psychromonadaceae'.</title>
        <authorList>
            <person name="Jin X."/>
            <person name="Yang Y."/>
            <person name="Cao H."/>
            <person name="Gao B."/>
            <person name="Zhao Z."/>
        </authorList>
    </citation>
    <scope>NUCLEOTIDE SEQUENCE [LARGE SCALE GENOMIC DNA]</scope>
    <source>
        <strain evidence="2 3">MKS20</strain>
    </source>
</reference>
<evidence type="ECO:0000313" key="3">
    <source>
        <dbReference type="Proteomes" id="UP001201273"/>
    </source>
</evidence>
<keyword evidence="3" id="KW-1185">Reference proteome</keyword>
<dbReference type="InterPro" id="IPR029058">
    <property type="entry name" value="AB_hydrolase_fold"/>
</dbReference>
<accession>A0ABS8W5S3</accession>
<dbReference type="PANTHER" id="PTHR13136">
    <property type="entry name" value="TESTIS DEVELOPMENT PROTEIN PRTD"/>
    <property type="match status" value="1"/>
</dbReference>
<feature type="domain" description="KANL3/Tex30 alpha/beta hydrolase-like" evidence="1">
    <location>
        <begin position="14"/>
        <end position="201"/>
    </location>
</feature>
<proteinExistence type="predicted"/>
<name>A0ABS8W5S3_9GAMM</name>